<proteinExistence type="predicted"/>
<evidence type="ECO:0000256" key="1">
    <source>
        <dbReference type="SAM" id="Phobius"/>
    </source>
</evidence>
<name>L0D967_SINAD</name>
<dbReference type="STRING" id="886293.Sinac_1550"/>
<dbReference type="Pfam" id="PF04964">
    <property type="entry name" value="Flp_Fap"/>
    <property type="match status" value="1"/>
</dbReference>
<sequence>MKIASYVQGFLKDEAGPTAVEYAVMLALVLVAVVAAINTVGSSTAEMMQNNADQITTAVNAAS</sequence>
<dbReference type="HOGENOM" id="CLU_171854_6_4_0"/>
<dbReference type="AlphaFoldDB" id="L0D967"/>
<feature type="transmembrane region" description="Helical" evidence="1">
    <location>
        <begin position="20"/>
        <end position="40"/>
    </location>
</feature>
<dbReference type="EMBL" id="CP003364">
    <property type="protein sequence ID" value="AGA25929.1"/>
    <property type="molecule type" value="Genomic_DNA"/>
</dbReference>
<organism evidence="2 3">
    <name type="scientific">Singulisphaera acidiphila (strain ATCC BAA-1392 / DSM 18658 / VKM B-2454 / MOB10)</name>
    <dbReference type="NCBI Taxonomy" id="886293"/>
    <lineage>
        <taxon>Bacteria</taxon>
        <taxon>Pseudomonadati</taxon>
        <taxon>Planctomycetota</taxon>
        <taxon>Planctomycetia</taxon>
        <taxon>Isosphaerales</taxon>
        <taxon>Isosphaeraceae</taxon>
        <taxon>Singulisphaera</taxon>
    </lineage>
</organism>
<evidence type="ECO:0000313" key="3">
    <source>
        <dbReference type="Proteomes" id="UP000010798"/>
    </source>
</evidence>
<keyword evidence="1" id="KW-0472">Membrane</keyword>
<dbReference type="Proteomes" id="UP000010798">
    <property type="component" value="Chromosome"/>
</dbReference>
<evidence type="ECO:0000313" key="2">
    <source>
        <dbReference type="EMBL" id="AGA25929.1"/>
    </source>
</evidence>
<protein>
    <submittedName>
        <fullName evidence="2">Flp pilus assembly protein, pilin Flp</fullName>
    </submittedName>
</protein>
<gene>
    <name evidence="2" type="ordered locus">Sinac_1550</name>
</gene>
<dbReference type="KEGG" id="saci:Sinac_1550"/>
<accession>L0D967</accession>
<reference evidence="2 3" key="1">
    <citation type="submission" date="2012-02" db="EMBL/GenBank/DDBJ databases">
        <title>Complete sequence of chromosome of Singulisphaera acidiphila DSM 18658.</title>
        <authorList>
            <consortium name="US DOE Joint Genome Institute (JGI-PGF)"/>
            <person name="Lucas S."/>
            <person name="Copeland A."/>
            <person name="Lapidus A."/>
            <person name="Glavina del Rio T."/>
            <person name="Dalin E."/>
            <person name="Tice H."/>
            <person name="Bruce D."/>
            <person name="Goodwin L."/>
            <person name="Pitluck S."/>
            <person name="Peters L."/>
            <person name="Ovchinnikova G."/>
            <person name="Chertkov O."/>
            <person name="Kyrpides N."/>
            <person name="Mavromatis K."/>
            <person name="Ivanova N."/>
            <person name="Brettin T."/>
            <person name="Detter J.C."/>
            <person name="Han C."/>
            <person name="Larimer F."/>
            <person name="Land M."/>
            <person name="Hauser L."/>
            <person name="Markowitz V."/>
            <person name="Cheng J.-F."/>
            <person name="Hugenholtz P."/>
            <person name="Woyke T."/>
            <person name="Wu D."/>
            <person name="Tindall B."/>
            <person name="Pomrenke H."/>
            <person name="Brambilla E."/>
            <person name="Klenk H.-P."/>
            <person name="Eisen J.A."/>
        </authorList>
    </citation>
    <scope>NUCLEOTIDE SEQUENCE [LARGE SCALE GENOMIC DNA]</scope>
    <source>
        <strain evidence="3">ATCC BAA-1392 / DSM 18658 / VKM B-2454 / MOB10</strain>
    </source>
</reference>
<dbReference type="InterPro" id="IPR007047">
    <property type="entry name" value="Flp_Fap"/>
</dbReference>
<keyword evidence="1" id="KW-0812">Transmembrane</keyword>
<keyword evidence="1" id="KW-1133">Transmembrane helix</keyword>
<keyword evidence="3" id="KW-1185">Reference proteome</keyword>
<dbReference type="RefSeq" id="WP_015245099.1">
    <property type="nucleotide sequence ID" value="NC_019892.1"/>
</dbReference>